<dbReference type="Pfam" id="PF00672">
    <property type="entry name" value="HAMP"/>
    <property type="match status" value="1"/>
</dbReference>
<gene>
    <name evidence="13" type="ORF">Athai_27040</name>
</gene>
<dbReference type="Pfam" id="PF02518">
    <property type="entry name" value="HATPase_c"/>
    <property type="match status" value="1"/>
</dbReference>
<dbReference type="PANTHER" id="PTHR45436:SF5">
    <property type="entry name" value="SENSOR HISTIDINE KINASE TRCS"/>
    <property type="match status" value="1"/>
</dbReference>
<dbReference type="SUPFAM" id="SSF47384">
    <property type="entry name" value="Homodimeric domain of signal transducing histidine kinase"/>
    <property type="match status" value="1"/>
</dbReference>
<evidence type="ECO:0000256" key="10">
    <source>
        <dbReference type="ARBA" id="ARBA00023136"/>
    </source>
</evidence>
<dbReference type="InterPro" id="IPR003660">
    <property type="entry name" value="HAMP_dom"/>
</dbReference>
<dbReference type="InterPro" id="IPR004358">
    <property type="entry name" value="Sig_transdc_His_kin-like_C"/>
</dbReference>
<dbReference type="CDD" id="cd06225">
    <property type="entry name" value="HAMP"/>
    <property type="match status" value="1"/>
</dbReference>
<evidence type="ECO:0000256" key="7">
    <source>
        <dbReference type="ARBA" id="ARBA00022777"/>
    </source>
</evidence>
<evidence type="ECO:0000256" key="3">
    <source>
        <dbReference type="ARBA" id="ARBA00012438"/>
    </source>
</evidence>
<evidence type="ECO:0000259" key="11">
    <source>
        <dbReference type="PROSITE" id="PS50109"/>
    </source>
</evidence>
<dbReference type="Gene3D" id="6.10.340.10">
    <property type="match status" value="1"/>
</dbReference>
<evidence type="ECO:0000256" key="1">
    <source>
        <dbReference type="ARBA" id="ARBA00000085"/>
    </source>
</evidence>
<keyword evidence="5" id="KW-0808">Transferase</keyword>
<sequence>MRQRILSVGLLAAILAAGLFGIPFAVVLGQLQVADARAEMERVADRTAVDITADYATRRAPESIPHTSHGIVLGLYDGNGRLTDGAGPARADSAVRAAMSGGQVTTGEDTGELVVAVPVEKGERVAGAVRASTSRSQVYWRTVPTWLTMAGLALVGIVAATVFARWQAGRLAEPLQRLAGAARRLGDGDFSVRARTIGITEIDSVANSLNSTADRLGGLVARERAFSAHASHQLRTPLTGLRLGLEMALEKPNGDLRPDVLAAIEHADRLERIVDDLLDLARDVPPPNEPLDVAGLLADLRADRLPTLTAARRSLLVAVEGDIPRCAASVSAVRQILSVLLDNATVHGAGQITVTARNAGGALAIDVADEGAGTAASEQALFARRSGAAAGHGIGLPLARSLAEAEGGRLRLTRPAPPVFTLLLPARRAEWANDE</sequence>
<comment type="catalytic activity">
    <reaction evidence="1">
        <text>ATP + protein L-histidine = ADP + protein N-phospho-L-histidine.</text>
        <dbReference type="EC" id="2.7.13.3"/>
    </reaction>
</comment>
<keyword evidence="9" id="KW-0902">Two-component regulatory system</keyword>
<proteinExistence type="predicted"/>
<dbReference type="EC" id="2.7.13.3" evidence="3"/>
<feature type="domain" description="Histidine kinase" evidence="11">
    <location>
        <begin position="229"/>
        <end position="428"/>
    </location>
</feature>
<dbReference type="PANTHER" id="PTHR45436">
    <property type="entry name" value="SENSOR HISTIDINE KINASE YKOH"/>
    <property type="match status" value="1"/>
</dbReference>
<dbReference type="EMBL" id="AP023355">
    <property type="protein sequence ID" value="BCJ35201.1"/>
    <property type="molecule type" value="Genomic_DNA"/>
</dbReference>
<dbReference type="Proteomes" id="UP000611640">
    <property type="component" value="Chromosome"/>
</dbReference>
<dbReference type="InterPro" id="IPR050428">
    <property type="entry name" value="TCS_sensor_his_kinase"/>
</dbReference>
<keyword evidence="8" id="KW-1133">Transmembrane helix</keyword>
<dbReference type="InterPro" id="IPR003661">
    <property type="entry name" value="HisK_dim/P_dom"/>
</dbReference>
<keyword evidence="6" id="KW-0812">Transmembrane</keyword>
<organism evidence="13 14">
    <name type="scientific">Actinocatenispora thailandica</name>
    <dbReference type="NCBI Taxonomy" id="227318"/>
    <lineage>
        <taxon>Bacteria</taxon>
        <taxon>Bacillati</taxon>
        <taxon>Actinomycetota</taxon>
        <taxon>Actinomycetes</taxon>
        <taxon>Micromonosporales</taxon>
        <taxon>Micromonosporaceae</taxon>
        <taxon>Actinocatenispora</taxon>
    </lineage>
</organism>
<evidence type="ECO:0000256" key="5">
    <source>
        <dbReference type="ARBA" id="ARBA00022679"/>
    </source>
</evidence>
<dbReference type="SMART" id="SM00387">
    <property type="entry name" value="HATPase_c"/>
    <property type="match status" value="1"/>
</dbReference>
<keyword evidence="10" id="KW-0472">Membrane</keyword>
<dbReference type="Gene3D" id="1.10.287.130">
    <property type="match status" value="1"/>
</dbReference>
<dbReference type="RefSeq" id="WP_203961785.1">
    <property type="nucleotide sequence ID" value="NZ_AP023355.1"/>
</dbReference>
<protein>
    <recommendedName>
        <fullName evidence="3">histidine kinase</fullName>
        <ecNumber evidence="3">2.7.13.3</ecNumber>
    </recommendedName>
</protein>
<keyword evidence="7 13" id="KW-0418">Kinase</keyword>
<dbReference type="PRINTS" id="PR00344">
    <property type="entry name" value="BCTRLSENSOR"/>
</dbReference>
<evidence type="ECO:0000313" key="13">
    <source>
        <dbReference type="EMBL" id="BCJ35201.1"/>
    </source>
</evidence>
<dbReference type="InterPro" id="IPR003594">
    <property type="entry name" value="HATPase_dom"/>
</dbReference>
<dbReference type="SMART" id="SM00388">
    <property type="entry name" value="HisKA"/>
    <property type="match status" value="1"/>
</dbReference>
<dbReference type="KEGG" id="atl:Athai_27040"/>
<evidence type="ECO:0000256" key="6">
    <source>
        <dbReference type="ARBA" id="ARBA00022692"/>
    </source>
</evidence>
<dbReference type="GO" id="GO:0005886">
    <property type="term" value="C:plasma membrane"/>
    <property type="evidence" value="ECO:0007669"/>
    <property type="project" value="UniProtKB-SubCell"/>
</dbReference>
<dbReference type="InterPro" id="IPR036097">
    <property type="entry name" value="HisK_dim/P_sf"/>
</dbReference>
<dbReference type="SUPFAM" id="SSF158472">
    <property type="entry name" value="HAMP domain-like"/>
    <property type="match status" value="1"/>
</dbReference>
<dbReference type="CDD" id="cd00082">
    <property type="entry name" value="HisKA"/>
    <property type="match status" value="1"/>
</dbReference>
<keyword evidence="4" id="KW-0597">Phosphoprotein</keyword>
<evidence type="ECO:0000256" key="8">
    <source>
        <dbReference type="ARBA" id="ARBA00022989"/>
    </source>
</evidence>
<dbReference type="Pfam" id="PF00512">
    <property type="entry name" value="HisKA"/>
    <property type="match status" value="1"/>
</dbReference>
<keyword evidence="14" id="KW-1185">Reference proteome</keyword>
<dbReference type="InterPro" id="IPR005467">
    <property type="entry name" value="His_kinase_dom"/>
</dbReference>
<dbReference type="PROSITE" id="PS50885">
    <property type="entry name" value="HAMP"/>
    <property type="match status" value="1"/>
</dbReference>
<evidence type="ECO:0000259" key="12">
    <source>
        <dbReference type="PROSITE" id="PS50885"/>
    </source>
</evidence>
<evidence type="ECO:0000256" key="4">
    <source>
        <dbReference type="ARBA" id="ARBA00022553"/>
    </source>
</evidence>
<reference evidence="13 14" key="1">
    <citation type="submission" date="2020-08" db="EMBL/GenBank/DDBJ databases">
        <title>Whole genome shotgun sequence of Actinocatenispora thailandica NBRC 105041.</title>
        <authorList>
            <person name="Komaki H."/>
            <person name="Tamura T."/>
        </authorList>
    </citation>
    <scope>NUCLEOTIDE SEQUENCE [LARGE SCALE GENOMIC DNA]</scope>
    <source>
        <strain evidence="13 14">NBRC 105041</strain>
    </source>
</reference>
<name>A0A7R7DP77_9ACTN</name>
<dbReference type="PROSITE" id="PS50109">
    <property type="entry name" value="HIS_KIN"/>
    <property type="match status" value="1"/>
</dbReference>
<evidence type="ECO:0000256" key="9">
    <source>
        <dbReference type="ARBA" id="ARBA00023012"/>
    </source>
</evidence>
<evidence type="ECO:0000256" key="2">
    <source>
        <dbReference type="ARBA" id="ARBA00004236"/>
    </source>
</evidence>
<comment type="subcellular location">
    <subcellularLocation>
        <location evidence="2">Cell membrane</location>
    </subcellularLocation>
</comment>
<dbReference type="Gene3D" id="3.30.565.10">
    <property type="entry name" value="Histidine kinase-like ATPase, C-terminal domain"/>
    <property type="match status" value="1"/>
</dbReference>
<dbReference type="AlphaFoldDB" id="A0A7R7DP77"/>
<evidence type="ECO:0000313" key="14">
    <source>
        <dbReference type="Proteomes" id="UP000611640"/>
    </source>
</evidence>
<accession>A0A7R7DP77</accession>
<feature type="domain" description="HAMP" evidence="12">
    <location>
        <begin position="169"/>
        <end position="221"/>
    </location>
</feature>
<dbReference type="SMART" id="SM00304">
    <property type="entry name" value="HAMP"/>
    <property type="match status" value="1"/>
</dbReference>
<dbReference type="GO" id="GO:0000155">
    <property type="term" value="F:phosphorelay sensor kinase activity"/>
    <property type="evidence" value="ECO:0007669"/>
    <property type="project" value="InterPro"/>
</dbReference>
<dbReference type="SUPFAM" id="SSF55874">
    <property type="entry name" value="ATPase domain of HSP90 chaperone/DNA topoisomerase II/histidine kinase"/>
    <property type="match status" value="1"/>
</dbReference>
<dbReference type="InterPro" id="IPR036890">
    <property type="entry name" value="HATPase_C_sf"/>
</dbReference>